<name>A0AB39L4E2_9MICC</name>
<proteinExistence type="predicted"/>
<keyword evidence="1" id="KW-0812">Transmembrane</keyword>
<dbReference type="RefSeq" id="WP_369046429.1">
    <property type="nucleotide sequence ID" value="NZ_CP163302.1"/>
</dbReference>
<feature type="transmembrane region" description="Helical" evidence="1">
    <location>
        <begin position="46"/>
        <end position="67"/>
    </location>
</feature>
<sequence length="219" mass="22329">MMRRRDTVPAPGSLRRSLRTTALGGSITALAAGAHAWAGGDLPHPLILGALVALTVLVSAAVARLPLRLPGLIAALGAGQVVLHEAFTALAPAGAAAPSAASTLARGRHQHSADALSALESLGAEPSLSAANDHTSTLMLGLHIAATLACALVIRNVEQALAAMAEWLRTLTRLPEPVAVVASAPPRPFAAAPVRHARTWRELAPPPQRGPPRAAPAFA</sequence>
<gene>
    <name evidence="2" type="ORF">AB5L97_03165</name>
</gene>
<evidence type="ECO:0000256" key="1">
    <source>
        <dbReference type="SAM" id="Phobius"/>
    </source>
</evidence>
<keyword evidence="1" id="KW-0472">Membrane</keyword>
<organism evidence="2">
    <name type="scientific">Sinomonas puerhi</name>
    <dbReference type="NCBI Taxonomy" id="3238584"/>
    <lineage>
        <taxon>Bacteria</taxon>
        <taxon>Bacillati</taxon>
        <taxon>Actinomycetota</taxon>
        <taxon>Actinomycetes</taxon>
        <taxon>Micrococcales</taxon>
        <taxon>Micrococcaceae</taxon>
        <taxon>Sinomonas</taxon>
    </lineage>
</organism>
<evidence type="ECO:0000313" key="2">
    <source>
        <dbReference type="EMBL" id="XDP46036.1"/>
    </source>
</evidence>
<dbReference type="KEGG" id="spue:AB5L97_03165"/>
<protein>
    <submittedName>
        <fullName evidence="2">Uncharacterized protein</fullName>
    </submittedName>
</protein>
<reference evidence="2" key="1">
    <citation type="submission" date="2024-07" db="EMBL/GenBank/DDBJ databases">
        <authorList>
            <person name="fu j."/>
        </authorList>
    </citation>
    <scope>NUCLEOTIDE SEQUENCE</scope>
    <source>
        <strain evidence="2">P10A9</strain>
    </source>
</reference>
<accession>A0AB39L4E2</accession>
<keyword evidence="1" id="KW-1133">Transmembrane helix</keyword>
<dbReference type="AlphaFoldDB" id="A0AB39L4E2"/>
<dbReference type="EMBL" id="CP163302">
    <property type="protein sequence ID" value="XDP46036.1"/>
    <property type="molecule type" value="Genomic_DNA"/>
</dbReference>